<accession>A0A6A6P120</accession>
<dbReference type="SUPFAM" id="SSF56112">
    <property type="entry name" value="Protein kinase-like (PK-like)"/>
    <property type="match status" value="1"/>
</dbReference>
<evidence type="ECO:0000256" key="9">
    <source>
        <dbReference type="ARBA" id="ARBA00048679"/>
    </source>
</evidence>
<evidence type="ECO:0000313" key="12">
    <source>
        <dbReference type="Proteomes" id="UP000799766"/>
    </source>
</evidence>
<organism evidence="11 12">
    <name type="scientific">Lineolata rhizophorae</name>
    <dbReference type="NCBI Taxonomy" id="578093"/>
    <lineage>
        <taxon>Eukaryota</taxon>
        <taxon>Fungi</taxon>
        <taxon>Dikarya</taxon>
        <taxon>Ascomycota</taxon>
        <taxon>Pezizomycotina</taxon>
        <taxon>Dothideomycetes</taxon>
        <taxon>Dothideomycetes incertae sedis</taxon>
        <taxon>Lineolatales</taxon>
        <taxon>Lineolataceae</taxon>
        <taxon>Lineolata</taxon>
    </lineage>
</organism>
<evidence type="ECO:0000259" key="10">
    <source>
        <dbReference type="PROSITE" id="PS50011"/>
    </source>
</evidence>
<dbReference type="Gene3D" id="1.10.510.10">
    <property type="entry name" value="Transferase(Phosphotransferase) domain 1"/>
    <property type="match status" value="1"/>
</dbReference>
<gene>
    <name evidence="11" type="ORF">BDY21DRAFT_344590</name>
</gene>
<evidence type="ECO:0000256" key="1">
    <source>
        <dbReference type="ARBA" id="ARBA00003747"/>
    </source>
</evidence>
<dbReference type="InterPro" id="IPR011009">
    <property type="entry name" value="Kinase-like_dom_sf"/>
</dbReference>
<dbReference type="InterPro" id="IPR000719">
    <property type="entry name" value="Prot_kinase_dom"/>
</dbReference>
<sequence>MLLARNYIYANNESLWCKAGLLHSDISVSNLMISEDNQGFLIDLDLAIKEQRDGIWGAQAKIGTRAFMAIGALYGEEHSFMSDLESFFWVLFWICIHCERPDKSRVVPNFEEWNYLPTETLAEIKKGMTYEEGDFLRIAEDYFTPYFKTLVPWVNRLRRTVFPNDRRWKKADLKLYSSKKILHNARNDPVC</sequence>
<dbReference type="EMBL" id="MU001680">
    <property type="protein sequence ID" value="KAF2457690.1"/>
    <property type="molecule type" value="Genomic_DNA"/>
</dbReference>
<reference evidence="11" key="1">
    <citation type="journal article" date="2020" name="Stud. Mycol.">
        <title>101 Dothideomycetes genomes: a test case for predicting lifestyles and emergence of pathogens.</title>
        <authorList>
            <person name="Haridas S."/>
            <person name="Albert R."/>
            <person name="Binder M."/>
            <person name="Bloem J."/>
            <person name="Labutti K."/>
            <person name="Salamov A."/>
            <person name="Andreopoulos B."/>
            <person name="Baker S."/>
            <person name="Barry K."/>
            <person name="Bills G."/>
            <person name="Bluhm B."/>
            <person name="Cannon C."/>
            <person name="Castanera R."/>
            <person name="Culley D."/>
            <person name="Daum C."/>
            <person name="Ezra D."/>
            <person name="Gonzalez J."/>
            <person name="Henrissat B."/>
            <person name="Kuo A."/>
            <person name="Liang C."/>
            <person name="Lipzen A."/>
            <person name="Lutzoni F."/>
            <person name="Magnuson J."/>
            <person name="Mondo S."/>
            <person name="Nolan M."/>
            <person name="Ohm R."/>
            <person name="Pangilinan J."/>
            <person name="Park H.-J."/>
            <person name="Ramirez L."/>
            <person name="Alfaro M."/>
            <person name="Sun H."/>
            <person name="Tritt A."/>
            <person name="Yoshinaga Y."/>
            <person name="Zwiers L.-H."/>
            <person name="Turgeon B."/>
            <person name="Goodwin S."/>
            <person name="Spatafora J."/>
            <person name="Crous P."/>
            <person name="Grigoriev I."/>
        </authorList>
    </citation>
    <scope>NUCLEOTIDE SEQUENCE</scope>
    <source>
        <strain evidence="11">ATCC 16933</strain>
    </source>
</reference>
<evidence type="ECO:0000313" key="11">
    <source>
        <dbReference type="EMBL" id="KAF2457690.1"/>
    </source>
</evidence>
<dbReference type="Proteomes" id="UP000799766">
    <property type="component" value="Unassembled WGS sequence"/>
</dbReference>
<keyword evidence="11" id="KW-0418">Kinase</keyword>
<comment type="function">
    <text evidence="1">Component of the EKC/KEOPS complex that is required for the formation of a threonylcarbamoyl group on adenosine at position 37 (t(6)A37) in tRNAs that read codons beginning with adenine. The complex is probably involved in the transfer of the threonylcarbamoyl moiety of threonylcarbamoyl-AMP (TC-AMP) to the N6 group of A37. BUD32 has ATPase activity in the context of the EKC/KEOPS complex and likely plays a supporting role to the catalytic subunit KAE1. The EKC/KEOPS complex also promotes both telomere uncapping and telomere elongation. The complex is required for efficient recruitment of transcriptional coactivators.</text>
</comment>
<evidence type="ECO:0000256" key="2">
    <source>
        <dbReference type="ARBA" id="ARBA00011534"/>
    </source>
</evidence>
<dbReference type="AlphaFoldDB" id="A0A6A6P120"/>
<dbReference type="OrthoDB" id="5584477at2759"/>
<proteinExistence type="predicted"/>
<dbReference type="Pfam" id="PF17667">
    <property type="entry name" value="Pkinase_fungal"/>
    <property type="match status" value="1"/>
</dbReference>
<protein>
    <recommendedName>
        <fullName evidence="5">EKC/KEOPS complex subunit BUD32</fullName>
        <ecNumber evidence="3">2.7.11.1</ecNumber>
    </recommendedName>
    <alternativeName>
        <fullName evidence="6 7">Atypical Serine/threonine protein kinase BUD32</fullName>
    </alternativeName>
    <alternativeName>
        <fullName evidence="4">EKC/KEOPS complex subunit bud32</fullName>
    </alternativeName>
</protein>
<dbReference type="GO" id="GO:0004674">
    <property type="term" value="F:protein serine/threonine kinase activity"/>
    <property type="evidence" value="ECO:0007669"/>
    <property type="project" value="UniProtKB-EC"/>
</dbReference>
<dbReference type="EC" id="2.7.11.1" evidence="3"/>
<feature type="domain" description="Protein kinase" evidence="10">
    <location>
        <begin position="1"/>
        <end position="147"/>
    </location>
</feature>
<keyword evidence="12" id="KW-1185">Reference proteome</keyword>
<dbReference type="GO" id="GO:0005524">
    <property type="term" value="F:ATP binding"/>
    <property type="evidence" value="ECO:0007669"/>
    <property type="project" value="InterPro"/>
</dbReference>
<comment type="catalytic activity">
    <reaction evidence="8">
        <text>L-threonyl-[protein] + ATP = O-phospho-L-threonyl-[protein] + ADP + H(+)</text>
        <dbReference type="Rhea" id="RHEA:46608"/>
        <dbReference type="Rhea" id="RHEA-COMP:11060"/>
        <dbReference type="Rhea" id="RHEA-COMP:11605"/>
        <dbReference type="ChEBI" id="CHEBI:15378"/>
        <dbReference type="ChEBI" id="CHEBI:30013"/>
        <dbReference type="ChEBI" id="CHEBI:30616"/>
        <dbReference type="ChEBI" id="CHEBI:61977"/>
        <dbReference type="ChEBI" id="CHEBI:456216"/>
        <dbReference type="EC" id="2.7.11.1"/>
    </reaction>
</comment>
<evidence type="ECO:0000256" key="8">
    <source>
        <dbReference type="ARBA" id="ARBA00047899"/>
    </source>
</evidence>
<dbReference type="PANTHER" id="PTHR38248">
    <property type="entry name" value="FUNK1 6"/>
    <property type="match status" value="1"/>
</dbReference>
<evidence type="ECO:0000256" key="6">
    <source>
        <dbReference type="ARBA" id="ARBA00030980"/>
    </source>
</evidence>
<dbReference type="PROSITE" id="PS50011">
    <property type="entry name" value="PROTEIN_KINASE_DOM"/>
    <property type="match status" value="1"/>
</dbReference>
<evidence type="ECO:0000256" key="4">
    <source>
        <dbReference type="ARBA" id="ARBA00013948"/>
    </source>
</evidence>
<dbReference type="PANTHER" id="PTHR38248:SF2">
    <property type="entry name" value="FUNK1 11"/>
    <property type="match status" value="1"/>
</dbReference>
<dbReference type="PROSITE" id="PS00109">
    <property type="entry name" value="PROTEIN_KINASE_TYR"/>
    <property type="match status" value="1"/>
</dbReference>
<evidence type="ECO:0000256" key="3">
    <source>
        <dbReference type="ARBA" id="ARBA00012513"/>
    </source>
</evidence>
<keyword evidence="11" id="KW-0808">Transferase</keyword>
<comment type="catalytic activity">
    <reaction evidence="9">
        <text>L-seryl-[protein] + ATP = O-phospho-L-seryl-[protein] + ADP + H(+)</text>
        <dbReference type="Rhea" id="RHEA:17989"/>
        <dbReference type="Rhea" id="RHEA-COMP:9863"/>
        <dbReference type="Rhea" id="RHEA-COMP:11604"/>
        <dbReference type="ChEBI" id="CHEBI:15378"/>
        <dbReference type="ChEBI" id="CHEBI:29999"/>
        <dbReference type="ChEBI" id="CHEBI:30616"/>
        <dbReference type="ChEBI" id="CHEBI:83421"/>
        <dbReference type="ChEBI" id="CHEBI:456216"/>
        <dbReference type="EC" id="2.7.11.1"/>
    </reaction>
</comment>
<evidence type="ECO:0000256" key="5">
    <source>
        <dbReference type="ARBA" id="ARBA00019973"/>
    </source>
</evidence>
<comment type="subunit">
    <text evidence="2">Component of the EKC/KEOPS complex composed of at least BUD32, CGI121, GON7, KAE1 and PCC1; the whole complex dimerizes.</text>
</comment>
<name>A0A6A6P120_9PEZI</name>
<dbReference type="InterPro" id="IPR040976">
    <property type="entry name" value="Pkinase_fungal"/>
</dbReference>
<evidence type="ECO:0000256" key="7">
    <source>
        <dbReference type="ARBA" id="ARBA00033194"/>
    </source>
</evidence>
<dbReference type="InterPro" id="IPR008266">
    <property type="entry name" value="Tyr_kinase_AS"/>
</dbReference>